<keyword evidence="3 10" id="KW-0378">Hydrolase</keyword>
<dbReference type="Pfam" id="PF03372">
    <property type="entry name" value="Exo_endo_phos"/>
    <property type="match status" value="1"/>
</dbReference>
<evidence type="ECO:0000313" key="11">
    <source>
        <dbReference type="Proteomes" id="UP000536835"/>
    </source>
</evidence>
<feature type="binding site" evidence="6">
    <location>
        <position position="34"/>
    </location>
    <ligand>
        <name>Mg(2+)</name>
        <dbReference type="ChEBI" id="CHEBI:18420"/>
        <label>1</label>
    </ligand>
</feature>
<dbReference type="GO" id="GO:0008311">
    <property type="term" value="F:double-stranded DNA 3'-5' DNA exonuclease activity"/>
    <property type="evidence" value="ECO:0007669"/>
    <property type="project" value="UniProtKB-EC"/>
</dbReference>
<name>A0A7Y3RMG1_9PROT</name>
<dbReference type="InterPro" id="IPR037493">
    <property type="entry name" value="ExoIII-like"/>
</dbReference>
<comment type="caution">
    <text evidence="10">The sequence shown here is derived from an EMBL/GenBank/DDBJ whole genome shotgun (WGS) entry which is preliminary data.</text>
</comment>
<evidence type="ECO:0000256" key="5">
    <source>
        <dbReference type="PIRSR" id="PIRSR604808-1"/>
    </source>
</evidence>
<feature type="domain" description="Endonuclease/exonuclease/phosphatase" evidence="9">
    <location>
        <begin position="4"/>
        <end position="256"/>
    </location>
</feature>
<evidence type="ECO:0000256" key="2">
    <source>
        <dbReference type="ARBA" id="ARBA00022723"/>
    </source>
</evidence>
<sequence>MKIATWNVNSIKARKPRILDWFDDAKPDVCVLQEIKCVDDAFPAGDFEERGYNVFVHGQKTYNGVALLSKHPVEDVIRGVPGFEDEQSRYIQGTVFPEDQEPIRVGGLYMPNGNPAPGPKWEYKLAFMEALTRHMEESLEDEDAFLVAGDYNIIPTAEGVYDPIGWKDDALFRPEAREALRRMLNLGLTSAVPTLLHEPYYTFWDYQGGAWKKNNGLCIDHILMSPEAADRLEEAGVDADARDPEVGNGDTKPSDHVPVWATFE</sequence>
<evidence type="ECO:0000256" key="7">
    <source>
        <dbReference type="PIRSR" id="PIRSR604808-3"/>
    </source>
</evidence>
<evidence type="ECO:0000313" key="10">
    <source>
        <dbReference type="EMBL" id="NNU16305.1"/>
    </source>
</evidence>
<reference evidence="10 11" key="1">
    <citation type="submission" date="2020-05" db="EMBL/GenBank/DDBJ databases">
        <title>Parvularcula mediterraneae sp. nov., isolated from polypropylene straw from shallow seawater of the seashore of Laganas in Zakynthos island, Greece.</title>
        <authorList>
            <person name="Szabo I."/>
            <person name="Al-Omari J."/>
            <person name="Rado J."/>
            <person name="Szerdahelyi G.S."/>
        </authorList>
    </citation>
    <scope>NUCLEOTIDE SEQUENCE [LARGE SCALE GENOMIC DNA]</scope>
    <source>
        <strain evidence="10 11">ZS-1/3</strain>
    </source>
</reference>
<dbReference type="InterPro" id="IPR004808">
    <property type="entry name" value="AP_endonuc_1"/>
</dbReference>
<comment type="similarity">
    <text evidence="1">Belongs to the DNA repair enzymes AP/ExoA family.</text>
</comment>
<feature type="binding site" evidence="6">
    <location>
        <position position="150"/>
    </location>
    <ligand>
        <name>Mg(2+)</name>
        <dbReference type="ChEBI" id="CHEBI:18420"/>
        <label>1</label>
    </ligand>
</feature>
<keyword evidence="4 6" id="KW-0460">Magnesium</keyword>
<feature type="site" description="Interaction with DNA substrate" evidence="7">
    <location>
        <position position="256"/>
    </location>
</feature>
<feature type="site" description="Transition state stabilizer" evidence="7">
    <location>
        <position position="152"/>
    </location>
</feature>
<feature type="region of interest" description="Disordered" evidence="8">
    <location>
        <begin position="240"/>
        <end position="264"/>
    </location>
</feature>
<dbReference type="Gene3D" id="3.60.10.10">
    <property type="entry name" value="Endonuclease/exonuclease/phosphatase"/>
    <property type="match status" value="1"/>
</dbReference>
<protein>
    <submittedName>
        <fullName evidence="10">Exodeoxyribonuclease III</fullName>
        <ecNumber evidence="10">3.1.11.2</ecNumber>
    </submittedName>
</protein>
<accession>A0A7Y3RMG1</accession>
<feature type="binding site" evidence="6">
    <location>
        <position position="152"/>
    </location>
    <ligand>
        <name>Mg(2+)</name>
        <dbReference type="ChEBI" id="CHEBI:18420"/>
        <label>1</label>
    </ligand>
</feature>
<dbReference type="NCBIfam" id="TIGR00195">
    <property type="entry name" value="exoDNase_III"/>
    <property type="match status" value="1"/>
</dbReference>
<evidence type="ECO:0000256" key="6">
    <source>
        <dbReference type="PIRSR" id="PIRSR604808-2"/>
    </source>
</evidence>
<proteinExistence type="inferred from homology"/>
<dbReference type="RefSeq" id="WP_173198413.1">
    <property type="nucleotide sequence ID" value="NZ_JABFCX010000002.1"/>
</dbReference>
<evidence type="ECO:0000256" key="1">
    <source>
        <dbReference type="ARBA" id="ARBA00007092"/>
    </source>
</evidence>
<evidence type="ECO:0000256" key="8">
    <source>
        <dbReference type="SAM" id="MobiDB-lite"/>
    </source>
</evidence>
<feature type="binding site" evidence="6">
    <location>
        <position position="256"/>
    </location>
    <ligand>
        <name>Mg(2+)</name>
        <dbReference type="ChEBI" id="CHEBI:18420"/>
        <label>1</label>
    </ligand>
</feature>
<dbReference type="CDD" id="cd09086">
    <property type="entry name" value="ExoIII-like_AP-endo"/>
    <property type="match status" value="1"/>
</dbReference>
<feature type="binding site" evidence="6">
    <location>
        <position position="7"/>
    </location>
    <ligand>
        <name>Mg(2+)</name>
        <dbReference type="ChEBI" id="CHEBI:18420"/>
        <label>1</label>
    </ligand>
</feature>
<dbReference type="SUPFAM" id="SSF56219">
    <property type="entry name" value="DNase I-like"/>
    <property type="match status" value="1"/>
</dbReference>
<dbReference type="GO" id="GO:0006281">
    <property type="term" value="P:DNA repair"/>
    <property type="evidence" value="ECO:0007669"/>
    <property type="project" value="InterPro"/>
</dbReference>
<organism evidence="10 11">
    <name type="scientific">Parvularcula mediterranea</name>
    <dbReference type="NCBI Taxonomy" id="2732508"/>
    <lineage>
        <taxon>Bacteria</taxon>
        <taxon>Pseudomonadati</taxon>
        <taxon>Pseudomonadota</taxon>
        <taxon>Alphaproteobacteria</taxon>
        <taxon>Parvularculales</taxon>
        <taxon>Parvularculaceae</taxon>
        <taxon>Parvularcula</taxon>
    </lineage>
</organism>
<dbReference type="InterPro" id="IPR005135">
    <property type="entry name" value="Endo/exonuclease/phosphatase"/>
</dbReference>
<comment type="cofactor">
    <cofactor evidence="6">
        <name>Mg(2+)</name>
        <dbReference type="ChEBI" id="CHEBI:18420"/>
    </cofactor>
    <cofactor evidence="6">
        <name>Mn(2+)</name>
        <dbReference type="ChEBI" id="CHEBI:29035"/>
    </cofactor>
    <text evidence="6">Probably binds two magnesium or manganese ions per subunit.</text>
</comment>
<dbReference type="InterPro" id="IPR036691">
    <property type="entry name" value="Endo/exonu/phosph_ase_sf"/>
</dbReference>
<feature type="active site" description="Proton acceptor" evidence="5">
    <location>
        <position position="256"/>
    </location>
</feature>
<dbReference type="EMBL" id="JABFCX010000002">
    <property type="protein sequence ID" value="NNU16305.1"/>
    <property type="molecule type" value="Genomic_DNA"/>
</dbReference>
<dbReference type="NCBIfam" id="TIGR00633">
    <property type="entry name" value="xth"/>
    <property type="match status" value="1"/>
</dbReference>
<dbReference type="PANTHER" id="PTHR43250">
    <property type="entry name" value="EXODEOXYRIBONUCLEASE III"/>
    <property type="match status" value="1"/>
</dbReference>
<gene>
    <name evidence="10" type="primary">xth</name>
    <name evidence="10" type="ORF">HK107_08225</name>
</gene>
<keyword evidence="6" id="KW-0464">Manganese</keyword>
<feature type="binding site" evidence="6">
    <location>
        <position position="255"/>
    </location>
    <ligand>
        <name>Mg(2+)</name>
        <dbReference type="ChEBI" id="CHEBI:18420"/>
        <label>1</label>
    </ligand>
</feature>
<feature type="active site" evidence="5">
    <location>
        <position position="109"/>
    </location>
</feature>
<keyword evidence="2 6" id="KW-0479">Metal-binding</keyword>
<feature type="site" description="Important for catalytic activity" evidence="7">
    <location>
        <position position="220"/>
    </location>
</feature>
<evidence type="ECO:0000256" key="3">
    <source>
        <dbReference type="ARBA" id="ARBA00022801"/>
    </source>
</evidence>
<dbReference type="PANTHER" id="PTHR43250:SF2">
    <property type="entry name" value="EXODEOXYRIBONUCLEASE III"/>
    <property type="match status" value="1"/>
</dbReference>
<dbReference type="EC" id="3.1.11.2" evidence="10"/>
<dbReference type="AlphaFoldDB" id="A0A7Y3RMG1"/>
<feature type="active site" description="Proton donor/acceptor" evidence="5">
    <location>
        <position position="150"/>
    </location>
</feature>
<keyword evidence="11" id="KW-1185">Reference proteome</keyword>
<evidence type="ECO:0000259" key="9">
    <source>
        <dbReference type="Pfam" id="PF03372"/>
    </source>
</evidence>
<dbReference type="PROSITE" id="PS51435">
    <property type="entry name" value="AP_NUCLEASE_F1_4"/>
    <property type="match status" value="1"/>
</dbReference>
<evidence type="ECO:0000256" key="4">
    <source>
        <dbReference type="ARBA" id="ARBA00022842"/>
    </source>
</evidence>
<dbReference type="Proteomes" id="UP000536835">
    <property type="component" value="Unassembled WGS sequence"/>
</dbReference>
<dbReference type="GO" id="GO:0046872">
    <property type="term" value="F:metal ion binding"/>
    <property type="evidence" value="ECO:0007669"/>
    <property type="project" value="UniProtKB-KW"/>
</dbReference>